<accession>A0A6L8VE75</accession>
<comment type="caution">
    <text evidence="1">The sequence shown here is derived from an EMBL/GenBank/DDBJ whole genome shotgun (WGS) entry which is preliminary data.</text>
</comment>
<evidence type="ECO:0000313" key="2">
    <source>
        <dbReference type="Proteomes" id="UP000477083"/>
    </source>
</evidence>
<proteinExistence type="predicted"/>
<dbReference type="EMBL" id="WWNR01000001">
    <property type="protein sequence ID" value="MZQ87882.1"/>
    <property type="molecule type" value="Genomic_DNA"/>
</dbReference>
<dbReference type="RefSeq" id="WP_161342879.1">
    <property type="nucleotide sequence ID" value="NZ_BMGW01000001.1"/>
</dbReference>
<reference evidence="1 2" key="1">
    <citation type="submission" date="2020-01" db="EMBL/GenBank/DDBJ databases">
        <title>Frigidibacter albus SP32T (=CGMCC 1.13995T).</title>
        <authorList>
            <person name="Liao X."/>
        </authorList>
    </citation>
    <scope>NUCLEOTIDE SEQUENCE [LARGE SCALE GENOMIC DNA]</scope>
    <source>
        <strain evidence="1 2">SP32</strain>
    </source>
</reference>
<evidence type="ECO:0000313" key="1">
    <source>
        <dbReference type="EMBL" id="MZQ87882.1"/>
    </source>
</evidence>
<keyword evidence="2" id="KW-1185">Reference proteome</keyword>
<organism evidence="1 2">
    <name type="scientific">Frigidibacter albus</name>
    <dbReference type="NCBI Taxonomy" id="1465486"/>
    <lineage>
        <taxon>Bacteria</taxon>
        <taxon>Pseudomonadati</taxon>
        <taxon>Pseudomonadota</taxon>
        <taxon>Alphaproteobacteria</taxon>
        <taxon>Rhodobacterales</taxon>
        <taxon>Paracoccaceae</taxon>
        <taxon>Frigidibacter</taxon>
    </lineage>
</organism>
<sequence length="149" mass="16956">MGWLDKFKGWSERKLRLSQIKILYQNFHAIDDLLPQFETMREAGISSDESVISALLAFREIVEDGIGELCWSTVLTERQSQELLQVNSQLKMLYSSVYEGKRAARAAFGGTAGDLQAFADRYKPACGWERFSDNEWDALVSKALKRTNP</sequence>
<name>A0A6L8VE75_9RHOB</name>
<protein>
    <submittedName>
        <fullName evidence="1">Uncharacterized protein</fullName>
    </submittedName>
</protein>
<dbReference type="AlphaFoldDB" id="A0A6L8VE75"/>
<gene>
    <name evidence="1" type="ORF">GS660_02070</name>
</gene>
<dbReference type="Proteomes" id="UP000477083">
    <property type="component" value="Unassembled WGS sequence"/>
</dbReference>